<dbReference type="SMART" id="SM00387">
    <property type="entry name" value="HATPase_c"/>
    <property type="match status" value="1"/>
</dbReference>
<dbReference type="AlphaFoldDB" id="A0A5M8FQV3"/>
<feature type="transmembrane region" description="Helical" evidence="16">
    <location>
        <begin position="17"/>
        <end position="42"/>
    </location>
</feature>
<keyword evidence="9 14" id="KW-0418">Kinase</keyword>
<dbReference type="RefSeq" id="WP_150091327.1">
    <property type="nucleotide sequence ID" value="NZ_JBFUOH010000027.1"/>
</dbReference>
<dbReference type="InterPro" id="IPR042295">
    <property type="entry name" value="NarX-like_N_sf"/>
</dbReference>
<dbReference type="GO" id="GO:0005524">
    <property type="term" value="F:ATP binding"/>
    <property type="evidence" value="ECO:0007669"/>
    <property type="project" value="UniProtKB-UniRule"/>
</dbReference>
<feature type="compositionally biased region" description="Polar residues" evidence="15">
    <location>
        <begin position="656"/>
        <end position="665"/>
    </location>
</feature>
<reference evidence="18 19" key="1">
    <citation type="submission" date="2019-09" db="EMBL/GenBank/DDBJ databases">
        <title>Whole-genome sequence of the purple sulfur bacterium Thiohalocapsa marina DSM 19078.</title>
        <authorList>
            <person name="Kyndt J.A."/>
            <person name="Meyer T.E."/>
        </authorList>
    </citation>
    <scope>NUCLEOTIDE SEQUENCE [LARGE SCALE GENOMIC DNA]</scope>
    <source>
        <strain evidence="18 19">DSM 19078</strain>
    </source>
</reference>
<dbReference type="Gene3D" id="1.10.8.500">
    <property type="entry name" value="HAMP domain in histidine kinase"/>
    <property type="match status" value="1"/>
</dbReference>
<sequence>MIRLTASNPASPGPRSILVVVGLLMAAVVLLGITGMVTSVVIAQISGGMAAAVNQSGTLRMQSYRIGMALAGDEGPLLERQAAVDGLAKEFEARLFSARLIDALPAVASDSVRLAYERVRWRWEHEMRRALAVFLAAADTIEAAPGGGAYLRQVDDFVADIHGLVRVLEERAERRIQLLRWMQSIALVLVVVVVSVTLVVVRRRVAAPLGALLDSADRVRCGDFSVRTPVTGNDELGRLGAAMNLMTDGLSRIYSELEQRVAKKTLDLARTNQSLDLLYRTSRALESGPVSEPVLRGVLDDVCRELSLERLALCLRDGFALAGVDCIATGDSPRPQGGCAAREDCALCRGPLPAEPIAGRSAKSGARDRSCQDFAVRDQAQHFGLLRATPDSDKGLQPWQMPLLEAVAGHAARALSLQARMNEGRRLVLHEERSILARELHDSLAQSLSYLKIQAARLDVALQGATSNSSTGKAGAADAAPILAELRTGINSAYRQLRELLTTFRLKMDGQGLGSALIATVREFGQRGHLDIALHDRLPAGVLSANEEVHVLQIVREALSNVVRHARATQCRVELVLQRALQGEQAHADAVVTITDDGRGFHPQPPGQGHYGMTIMHERAASLDGSIRIDSQPGCGTELRLSFRPRLGPTPTPTPEQKQNEQQSP</sequence>
<evidence type="ECO:0000256" key="3">
    <source>
        <dbReference type="ARBA" id="ARBA00022475"/>
    </source>
</evidence>
<keyword evidence="7 16" id="KW-0812">Transmembrane</keyword>
<dbReference type="CDD" id="cd16917">
    <property type="entry name" value="HATPase_UhpB-NarQ-NarX-like"/>
    <property type="match status" value="1"/>
</dbReference>
<evidence type="ECO:0000256" key="5">
    <source>
        <dbReference type="ARBA" id="ARBA00022553"/>
    </source>
</evidence>
<dbReference type="InterPro" id="IPR050482">
    <property type="entry name" value="Sensor_HK_TwoCompSys"/>
</dbReference>
<keyword evidence="6 14" id="KW-0808">Transferase</keyword>
<dbReference type="InterPro" id="IPR029095">
    <property type="entry name" value="NarX-like_N"/>
</dbReference>
<dbReference type="PANTHER" id="PTHR24421">
    <property type="entry name" value="NITRATE/NITRITE SENSOR PROTEIN NARX-RELATED"/>
    <property type="match status" value="1"/>
</dbReference>
<dbReference type="Pfam" id="PF02518">
    <property type="entry name" value="HATPase_c"/>
    <property type="match status" value="1"/>
</dbReference>
<dbReference type="SUPFAM" id="SSF158472">
    <property type="entry name" value="HAMP domain-like"/>
    <property type="match status" value="1"/>
</dbReference>
<keyword evidence="8 14" id="KW-0547">Nucleotide-binding</keyword>
<keyword evidence="4 14" id="KW-0997">Cell inner membrane</keyword>
<evidence type="ECO:0000256" key="11">
    <source>
        <dbReference type="ARBA" id="ARBA00022989"/>
    </source>
</evidence>
<dbReference type="InterPro" id="IPR003594">
    <property type="entry name" value="HATPase_dom"/>
</dbReference>
<dbReference type="OrthoDB" id="9811306at2"/>
<dbReference type="InterPro" id="IPR011712">
    <property type="entry name" value="Sig_transdc_His_kin_sub3_dim/P"/>
</dbReference>
<dbReference type="InterPro" id="IPR036890">
    <property type="entry name" value="HATPase_C_sf"/>
</dbReference>
<dbReference type="PANTHER" id="PTHR24421:SF10">
    <property type="entry name" value="NITRATE_NITRITE SENSOR PROTEIN NARQ"/>
    <property type="match status" value="1"/>
</dbReference>
<comment type="catalytic activity">
    <reaction evidence="1 14">
        <text>ATP + protein L-histidine = ADP + protein N-phospho-L-histidine.</text>
        <dbReference type="EC" id="2.7.13.3"/>
    </reaction>
</comment>
<organism evidence="18 19">
    <name type="scientific">Thiohalocapsa marina</name>
    <dbReference type="NCBI Taxonomy" id="424902"/>
    <lineage>
        <taxon>Bacteria</taxon>
        <taxon>Pseudomonadati</taxon>
        <taxon>Pseudomonadota</taxon>
        <taxon>Gammaproteobacteria</taxon>
        <taxon>Chromatiales</taxon>
        <taxon>Chromatiaceae</taxon>
        <taxon>Thiohalocapsa</taxon>
    </lineage>
</organism>
<gene>
    <name evidence="18" type="ORF">F2Q65_05775</name>
</gene>
<dbReference type="PIRSF" id="PIRSF003167">
    <property type="entry name" value="STHK_NarX/NarQ"/>
    <property type="match status" value="1"/>
</dbReference>
<keyword evidence="3 14" id="KW-1003">Cell membrane</keyword>
<keyword evidence="11 16" id="KW-1133">Transmembrane helix</keyword>
<dbReference type="EC" id="2.7.13.3" evidence="14"/>
<proteinExistence type="predicted"/>
<dbReference type="SUPFAM" id="SSF55874">
    <property type="entry name" value="ATPase domain of HSP90 chaperone/DNA topoisomerase II/histidine kinase"/>
    <property type="match status" value="1"/>
</dbReference>
<protein>
    <recommendedName>
        <fullName evidence="14">Sensor protein</fullName>
        <ecNumber evidence="14">2.7.13.3</ecNumber>
    </recommendedName>
</protein>
<comment type="subcellular location">
    <subcellularLocation>
        <location evidence="2">Cell inner membrane</location>
        <topology evidence="2">Multi-pass membrane protein</topology>
    </subcellularLocation>
</comment>
<comment type="caution">
    <text evidence="18">The sequence shown here is derived from an EMBL/GenBank/DDBJ whole genome shotgun (WGS) entry which is preliminary data.</text>
</comment>
<dbReference type="CDD" id="cd06225">
    <property type="entry name" value="HAMP"/>
    <property type="match status" value="1"/>
</dbReference>
<dbReference type="Pfam" id="PF07730">
    <property type="entry name" value="HisKA_3"/>
    <property type="match status" value="1"/>
</dbReference>
<dbReference type="GO" id="GO:0046983">
    <property type="term" value="F:protein dimerization activity"/>
    <property type="evidence" value="ECO:0007669"/>
    <property type="project" value="UniProtKB-UniRule"/>
</dbReference>
<evidence type="ECO:0000256" key="15">
    <source>
        <dbReference type="SAM" id="MobiDB-lite"/>
    </source>
</evidence>
<dbReference type="Gene3D" id="3.30.565.10">
    <property type="entry name" value="Histidine kinase-like ATPase, C-terminal domain"/>
    <property type="match status" value="1"/>
</dbReference>
<evidence type="ECO:0000256" key="14">
    <source>
        <dbReference type="PIRNR" id="PIRNR003167"/>
    </source>
</evidence>
<feature type="region of interest" description="Disordered" evidence="15">
    <location>
        <begin position="627"/>
        <end position="665"/>
    </location>
</feature>
<dbReference type="InterPro" id="IPR016380">
    <property type="entry name" value="Sig_transdc_His_kin_NarX/NarQ"/>
</dbReference>
<accession>A0A5M8FQV3</accession>
<dbReference type="EMBL" id="VWXX01000005">
    <property type="protein sequence ID" value="KAA6186306.1"/>
    <property type="molecule type" value="Genomic_DNA"/>
</dbReference>
<dbReference type="CDD" id="cd19408">
    <property type="entry name" value="NarX_NarQ_sensor"/>
    <property type="match status" value="1"/>
</dbReference>
<keyword evidence="19" id="KW-1185">Reference proteome</keyword>
<evidence type="ECO:0000256" key="4">
    <source>
        <dbReference type="ARBA" id="ARBA00022519"/>
    </source>
</evidence>
<evidence type="ECO:0000256" key="2">
    <source>
        <dbReference type="ARBA" id="ARBA00004429"/>
    </source>
</evidence>
<feature type="transmembrane region" description="Helical" evidence="16">
    <location>
        <begin position="181"/>
        <end position="201"/>
    </location>
</feature>
<dbReference type="Pfam" id="PF13675">
    <property type="entry name" value="PilJ"/>
    <property type="match status" value="1"/>
</dbReference>
<evidence type="ECO:0000256" key="13">
    <source>
        <dbReference type="ARBA" id="ARBA00023136"/>
    </source>
</evidence>
<dbReference type="SMART" id="SM00304">
    <property type="entry name" value="HAMP"/>
    <property type="match status" value="1"/>
</dbReference>
<evidence type="ECO:0000256" key="6">
    <source>
        <dbReference type="ARBA" id="ARBA00022679"/>
    </source>
</evidence>
<evidence type="ECO:0000256" key="10">
    <source>
        <dbReference type="ARBA" id="ARBA00022840"/>
    </source>
</evidence>
<evidence type="ECO:0000313" key="19">
    <source>
        <dbReference type="Proteomes" id="UP000322981"/>
    </source>
</evidence>
<evidence type="ECO:0000313" key="18">
    <source>
        <dbReference type="EMBL" id="KAA6186306.1"/>
    </source>
</evidence>
<dbReference type="GO" id="GO:0005886">
    <property type="term" value="C:plasma membrane"/>
    <property type="evidence" value="ECO:0007669"/>
    <property type="project" value="UniProtKB-SubCell"/>
</dbReference>
<dbReference type="Gene3D" id="1.20.120.960">
    <property type="entry name" value="Histidine kinase NarX, sensor domain"/>
    <property type="match status" value="1"/>
</dbReference>
<evidence type="ECO:0000256" key="8">
    <source>
        <dbReference type="ARBA" id="ARBA00022741"/>
    </source>
</evidence>
<keyword evidence="13 14" id="KW-0472">Membrane</keyword>
<evidence type="ECO:0000259" key="17">
    <source>
        <dbReference type="PROSITE" id="PS50885"/>
    </source>
</evidence>
<evidence type="ECO:0000256" key="1">
    <source>
        <dbReference type="ARBA" id="ARBA00000085"/>
    </source>
</evidence>
<feature type="domain" description="HAMP" evidence="17">
    <location>
        <begin position="203"/>
        <end position="255"/>
    </location>
</feature>
<keyword evidence="5" id="KW-0597">Phosphoprotein</keyword>
<dbReference type="Gene3D" id="1.20.5.1930">
    <property type="match status" value="1"/>
</dbReference>
<dbReference type="InterPro" id="IPR003660">
    <property type="entry name" value="HAMP_dom"/>
</dbReference>
<evidence type="ECO:0000256" key="7">
    <source>
        <dbReference type="ARBA" id="ARBA00022692"/>
    </source>
</evidence>
<name>A0A5M8FQV3_9GAMM</name>
<evidence type="ECO:0000256" key="9">
    <source>
        <dbReference type="ARBA" id="ARBA00022777"/>
    </source>
</evidence>
<keyword evidence="12 14" id="KW-0902">Two-component regulatory system</keyword>
<dbReference type="Pfam" id="PF00672">
    <property type="entry name" value="HAMP"/>
    <property type="match status" value="1"/>
</dbReference>
<dbReference type="GO" id="GO:0000155">
    <property type="term" value="F:phosphorelay sensor kinase activity"/>
    <property type="evidence" value="ECO:0007669"/>
    <property type="project" value="UniProtKB-UniRule"/>
</dbReference>
<dbReference type="Proteomes" id="UP000322981">
    <property type="component" value="Unassembled WGS sequence"/>
</dbReference>
<keyword evidence="10 14" id="KW-0067">ATP-binding</keyword>
<evidence type="ECO:0000256" key="16">
    <source>
        <dbReference type="SAM" id="Phobius"/>
    </source>
</evidence>
<dbReference type="PROSITE" id="PS50885">
    <property type="entry name" value="HAMP"/>
    <property type="match status" value="1"/>
</dbReference>
<evidence type="ECO:0000256" key="12">
    <source>
        <dbReference type="ARBA" id="ARBA00023012"/>
    </source>
</evidence>